<evidence type="ECO:0000256" key="5">
    <source>
        <dbReference type="ARBA" id="ARBA00022525"/>
    </source>
</evidence>
<dbReference type="Pfam" id="PF05281">
    <property type="entry name" value="Secretogranin_V"/>
    <property type="match status" value="1"/>
</dbReference>
<gene>
    <name evidence="10" type="ORF">TELCIR_11736</name>
</gene>
<dbReference type="OrthoDB" id="9922675at2759"/>
<evidence type="ECO:0000256" key="1">
    <source>
        <dbReference type="ARBA" id="ARBA00004613"/>
    </source>
</evidence>
<evidence type="ECO:0000256" key="6">
    <source>
        <dbReference type="ARBA" id="ARBA00022729"/>
    </source>
</evidence>
<dbReference type="InterPro" id="IPR007945">
    <property type="entry name" value="Secretogranin_V"/>
</dbReference>
<dbReference type="EMBL" id="KZ348190">
    <property type="protein sequence ID" value="PIO66549.1"/>
    <property type="molecule type" value="Genomic_DNA"/>
</dbReference>
<evidence type="ECO:0000313" key="11">
    <source>
        <dbReference type="Proteomes" id="UP000230423"/>
    </source>
</evidence>
<name>A0A2G9U8E6_TELCI</name>
<feature type="non-terminal residue" evidence="10">
    <location>
        <position position="286"/>
    </location>
</feature>
<protein>
    <recommendedName>
        <fullName evidence="3">Neuroendocrine protein 7B2</fullName>
    </recommendedName>
</protein>
<comment type="similarity">
    <text evidence="2">Belongs to the 7B2 family.</text>
</comment>
<feature type="chain" id="PRO_5013802642" description="Neuroendocrine protein 7B2" evidence="9">
    <location>
        <begin position="44"/>
        <end position="286"/>
    </location>
</feature>
<dbReference type="Proteomes" id="UP000230423">
    <property type="component" value="Unassembled WGS sequence"/>
</dbReference>
<keyword evidence="7" id="KW-1015">Disulfide bond</keyword>
<keyword evidence="11" id="KW-1185">Reference proteome</keyword>
<evidence type="ECO:0000256" key="2">
    <source>
        <dbReference type="ARBA" id="ARBA00006348"/>
    </source>
</evidence>
<dbReference type="GO" id="GO:0007218">
    <property type="term" value="P:neuropeptide signaling pathway"/>
    <property type="evidence" value="ECO:0007669"/>
    <property type="project" value="InterPro"/>
</dbReference>
<evidence type="ECO:0000256" key="7">
    <source>
        <dbReference type="ARBA" id="ARBA00023157"/>
    </source>
</evidence>
<feature type="signal peptide" evidence="9">
    <location>
        <begin position="1"/>
        <end position="43"/>
    </location>
</feature>
<dbReference type="PANTHER" id="PTHR12738">
    <property type="entry name" value="NEUROENDOCRINE PROTEIN 7B2"/>
    <property type="match status" value="1"/>
</dbReference>
<reference evidence="10 11" key="1">
    <citation type="submission" date="2015-09" db="EMBL/GenBank/DDBJ databases">
        <title>Draft genome of the parasitic nematode Teladorsagia circumcincta isolate WARC Sus (inbred).</title>
        <authorList>
            <person name="Mitreva M."/>
        </authorList>
    </citation>
    <scope>NUCLEOTIDE SEQUENCE [LARGE SCALE GENOMIC DNA]</scope>
    <source>
        <strain evidence="10 11">S</strain>
    </source>
</reference>
<proteinExistence type="inferred from homology"/>
<dbReference type="PANTHER" id="PTHR12738:SF0">
    <property type="entry name" value="NEUROENDOCRINE PROTEIN 7B2"/>
    <property type="match status" value="1"/>
</dbReference>
<organism evidence="10 11">
    <name type="scientific">Teladorsagia circumcincta</name>
    <name type="common">Brown stomach worm</name>
    <name type="synonym">Ostertagia circumcincta</name>
    <dbReference type="NCBI Taxonomy" id="45464"/>
    <lineage>
        <taxon>Eukaryota</taxon>
        <taxon>Metazoa</taxon>
        <taxon>Ecdysozoa</taxon>
        <taxon>Nematoda</taxon>
        <taxon>Chromadorea</taxon>
        <taxon>Rhabditida</taxon>
        <taxon>Rhabditina</taxon>
        <taxon>Rhabditomorpha</taxon>
        <taxon>Strongyloidea</taxon>
        <taxon>Trichostrongylidae</taxon>
        <taxon>Teladorsagia</taxon>
    </lineage>
</organism>
<dbReference type="GO" id="GO:0005576">
    <property type="term" value="C:extracellular region"/>
    <property type="evidence" value="ECO:0007669"/>
    <property type="project" value="UniProtKB-SubCell"/>
</dbReference>
<keyword evidence="5" id="KW-0964">Secreted</keyword>
<dbReference type="GO" id="GO:0030141">
    <property type="term" value="C:secretory granule"/>
    <property type="evidence" value="ECO:0007669"/>
    <property type="project" value="InterPro"/>
</dbReference>
<keyword evidence="6 9" id="KW-0732">Signal</keyword>
<evidence type="ECO:0000256" key="9">
    <source>
        <dbReference type="SAM" id="SignalP"/>
    </source>
</evidence>
<dbReference type="GO" id="GO:0046883">
    <property type="term" value="P:regulation of hormone secretion"/>
    <property type="evidence" value="ECO:0007669"/>
    <property type="project" value="TreeGrafter"/>
</dbReference>
<keyword evidence="8" id="KW-0143">Chaperone</keyword>
<evidence type="ECO:0000256" key="3">
    <source>
        <dbReference type="ARBA" id="ARBA00019589"/>
    </source>
</evidence>
<sequence>MDQRLRRRNCGVVVAEAAPAPVVNWKSMWLSIVLAVVSTITGAQLPPPPPPPPVVTQEKYGIDKPLPALATYRDISPFGHGQYQPNLSPRAYPYRPYYGSREYDEGTCYNCKDLKTNCDDTKKGWDCERPYVSYFQTGDGCLRAILTCRGGEDNEMKIETKNEDVLAKGYGADKMLRCKNGKWTARDVNHHEVKFRTAGDMALLPSGDFIDLISRDAENVPSPAAFGSKFITGGAGEGEQKLREEENFQQRQEVKSDNVLPAYCEPPNPCPVGYTAADGCLEEFEN</sequence>
<dbReference type="AlphaFoldDB" id="A0A2G9U8E6"/>
<evidence type="ECO:0000313" key="10">
    <source>
        <dbReference type="EMBL" id="PIO66549.1"/>
    </source>
</evidence>
<evidence type="ECO:0000256" key="4">
    <source>
        <dbReference type="ARBA" id="ARBA00022448"/>
    </source>
</evidence>
<comment type="subcellular location">
    <subcellularLocation>
        <location evidence="1">Secreted</location>
    </subcellularLocation>
</comment>
<dbReference type="GO" id="GO:0030234">
    <property type="term" value="F:enzyme regulator activity"/>
    <property type="evidence" value="ECO:0007669"/>
    <property type="project" value="TreeGrafter"/>
</dbReference>
<keyword evidence="4" id="KW-0813">Transport</keyword>
<evidence type="ECO:0000256" key="8">
    <source>
        <dbReference type="ARBA" id="ARBA00023186"/>
    </source>
</evidence>
<accession>A0A2G9U8E6</accession>